<organism evidence="1 2">
    <name type="scientific">Erythrobacter dokdonensis DSW-74</name>
    <dbReference type="NCBI Taxonomy" id="1300349"/>
    <lineage>
        <taxon>Bacteria</taxon>
        <taxon>Pseudomonadati</taxon>
        <taxon>Pseudomonadota</taxon>
        <taxon>Alphaproteobacteria</taxon>
        <taxon>Sphingomonadales</taxon>
        <taxon>Erythrobacteraceae</taxon>
        <taxon>Erythrobacter/Porphyrobacter group</taxon>
        <taxon>Erythrobacter</taxon>
    </lineage>
</organism>
<dbReference type="STRING" id="1300349.I603_1491"/>
<dbReference type="PANTHER" id="PTHR35936">
    <property type="entry name" value="MEMBRANE-BOUND LYTIC MUREIN TRANSGLYCOSYLASE F"/>
    <property type="match status" value="1"/>
</dbReference>
<dbReference type="SUPFAM" id="SSF53850">
    <property type="entry name" value="Periplasmic binding protein-like II"/>
    <property type="match status" value="1"/>
</dbReference>
<sequence>MSDTRRGFIAGLLGAAGTLAVSGPLGAAPLARVKELGVLRVGLYADNRPWSWEAGGRPKGIDADLATAIAEGLGVRPEIALFPADEEISDDLRNVVWRGGLLGFRRCDLMLHVPFDMQLAAREDQVVMVAPYYREDFTAVCSSQTRDCDMPPQRFVGSKVGAELDSIPDFYLTGGFGGILRGDVEHFPTGYDAAAAVHDGKVEMAVATRAQIEAAMAGRPDSRAKLRKSPLPMLPSRGWDIGMAVREDSRSLGFAVEDIVMQMTADGRMAAIFEGHGVSWQQPEATRSIG</sequence>
<name>A0A1A7BEW5_9SPHN</name>
<dbReference type="AlphaFoldDB" id="A0A1A7BEW5"/>
<comment type="caution">
    <text evidence="1">The sequence shown here is derived from an EMBL/GenBank/DDBJ whole genome shotgun (WGS) entry which is preliminary data.</text>
</comment>
<accession>A0A1A7BEW5</accession>
<proteinExistence type="predicted"/>
<dbReference type="RefSeq" id="WP_068863631.1">
    <property type="nucleotide sequence ID" value="NZ_LZYB01000003.1"/>
</dbReference>
<dbReference type="InterPro" id="IPR006311">
    <property type="entry name" value="TAT_signal"/>
</dbReference>
<dbReference type="PATRIC" id="fig|1300349.4.peg.1489"/>
<keyword evidence="2" id="KW-1185">Reference proteome</keyword>
<dbReference type="Proteomes" id="UP000092484">
    <property type="component" value="Unassembled WGS sequence"/>
</dbReference>
<gene>
    <name evidence="1" type="ORF">I603_1491</name>
</gene>
<dbReference type="PROSITE" id="PS51318">
    <property type="entry name" value="TAT"/>
    <property type="match status" value="1"/>
</dbReference>
<dbReference type="Gene3D" id="3.40.190.10">
    <property type="entry name" value="Periplasmic binding protein-like II"/>
    <property type="match status" value="2"/>
</dbReference>
<dbReference type="EMBL" id="LZYB01000003">
    <property type="protein sequence ID" value="OBV11083.1"/>
    <property type="molecule type" value="Genomic_DNA"/>
</dbReference>
<protein>
    <submittedName>
        <fullName evidence="1">Extracellular solute-binding protein</fullName>
    </submittedName>
</protein>
<evidence type="ECO:0000313" key="1">
    <source>
        <dbReference type="EMBL" id="OBV11083.1"/>
    </source>
</evidence>
<dbReference type="PANTHER" id="PTHR35936:SF17">
    <property type="entry name" value="ARGININE-BINDING EXTRACELLULAR PROTEIN ARTP"/>
    <property type="match status" value="1"/>
</dbReference>
<evidence type="ECO:0000313" key="2">
    <source>
        <dbReference type="Proteomes" id="UP000092484"/>
    </source>
</evidence>
<reference evidence="1 2" key="1">
    <citation type="submission" date="2016-06" db="EMBL/GenBank/DDBJ databases">
        <title>Genome sequence of Porphyrobacter dokdonensis DSW-74.</title>
        <authorList>
            <person name="Kim J.F."/>
            <person name="Song J.Y."/>
        </authorList>
    </citation>
    <scope>NUCLEOTIDE SEQUENCE [LARGE SCALE GENOMIC DNA]</scope>
    <source>
        <strain evidence="1 2">DSW-74</strain>
    </source>
</reference>